<dbReference type="Proteomes" id="UP000016505">
    <property type="component" value="Plasmid unnamed"/>
</dbReference>
<keyword evidence="1" id="KW-0614">Plasmid</keyword>
<evidence type="ECO:0000313" key="1">
    <source>
        <dbReference type="EMBL" id="ATC89023.1"/>
    </source>
</evidence>
<accession>A0A290SAD8</accession>
<geneLocation type="plasmid" evidence="1">
    <name>unnamed</name>
</geneLocation>
<organism evidence="1 2">
    <name type="scientific">Pseudoalteromonas arctica A 37-1-2</name>
    <dbReference type="NCBI Taxonomy" id="1117313"/>
    <lineage>
        <taxon>Bacteria</taxon>
        <taxon>Pseudomonadati</taxon>
        <taxon>Pseudomonadota</taxon>
        <taxon>Gammaproteobacteria</taxon>
        <taxon>Alteromonadales</taxon>
        <taxon>Pseudoalteromonadaceae</taxon>
        <taxon>Pseudoalteromonas</taxon>
    </lineage>
</organism>
<dbReference type="KEGG" id="part:PARC_p0053"/>
<gene>
    <name evidence="1" type="ORF">PARC_p0053</name>
</gene>
<reference evidence="1 2" key="1">
    <citation type="journal article" date="2012" name="J. Bacteriol.">
        <title>Genome sequences of type strains of seven species of the marine bacterium Pseudoalteromonas.</title>
        <authorList>
            <person name="Xie B.B."/>
            <person name="Shu Y.L."/>
            <person name="Qin Q.L."/>
            <person name="Rong J.C."/>
            <person name="Zhang X.Y."/>
            <person name="Chen X.L."/>
            <person name="Shi M."/>
            <person name="He H.L."/>
            <person name="Zhou B.C."/>
            <person name="Zhang Y.Z."/>
        </authorList>
    </citation>
    <scope>NUCLEOTIDE SEQUENCE [LARGE SCALE GENOMIC DNA]</scope>
    <source>
        <strain evidence="1 2">A 37-1-2</strain>
        <plasmid evidence="1 2">unnamed</plasmid>
    </source>
</reference>
<dbReference type="AlphaFoldDB" id="A0A290SAD8"/>
<name>A0A290SAD8_9GAMM</name>
<proteinExistence type="predicted"/>
<dbReference type="EMBL" id="CP011027">
    <property type="protein sequence ID" value="ATC89023.1"/>
    <property type="molecule type" value="Genomic_DNA"/>
</dbReference>
<evidence type="ECO:0000313" key="2">
    <source>
        <dbReference type="Proteomes" id="UP000016505"/>
    </source>
</evidence>
<protein>
    <submittedName>
        <fullName evidence="1">Uncharacterized protein</fullName>
    </submittedName>
</protein>
<sequence>MFTKVIIDEIIRVCNICRFGVLRTTKTVFNKLLAIKEG</sequence>